<evidence type="ECO:0000313" key="8">
    <source>
        <dbReference type="Proteomes" id="UP000327013"/>
    </source>
</evidence>
<protein>
    <recommendedName>
        <fullName evidence="5">FRIGIDA-like protein</fullName>
    </recommendedName>
</protein>
<feature type="compositionally biased region" description="Polar residues" evidence="6">
    <location>
        <begin position="175"/>
        <end position="192"/>
    </location>
</feature>
<evidence type="ECO:0000256" key="5">
    <source>
        <dbReference type="RuleBase" id="RU364012"/>
    </source>
</evidence>
<dbReference type="GO" id="GO:0030154">
    <property type="term" value="P:cell differentiation"/>
    <property type="evidence" value="ECO:0007669"/>
    <property type="project" value="UniProtKB-KW"/>
</dbReference>
<dbReference type="GO" id="GO:0009908">
    <property type="term" value="P:flower development"/>
    <property type="evidence" value="ECO:0007669"/>
    <property type="project" value="UniProtKB-KW"/>
</dbReference>
<keyword evidence="3 5" id="KW-0221">Differentiation</keyword>
<dbReference type="PANTHER" id="PTHR31791:SF32">
    <property type="entry name" value="FRIGIDA-LIKE PROTEIN"/>
    <property type="match status" value="1"/>
</dbReference>
<comment type="similarity">
    <text evidence="1 5">Belongs to the Frigida family.</text>
</comment>
<evidence type="ECO:0000256" key="6">
    <source>
        <dbReference type="SAM" id="MobiDB-lite"/>
    </source>
</evidence>
<dbReference type="EMBL" id="CM017322">
    <property type="protein sequence ID" value="KAE8010107.1"/>
    <property type="molecule type" value="Genomic_DNA"/>
</dbReference>
<dbReference type="AlphaFoldDB" id="A0A5N6QSG7"/>
<dbReference type="PANTHER" id="PTHR31791">
    <property type="entry name" value="FRIGIDA-LIKE PROTEIN 3-RELATED"/>
    <property type="match status" value="1"/>
</dbReference>
<dbReference type="Pfam" id="PF07899">
    <property type="entry name" value="Frigida"/>
    <property type="match status" value="1"/>
</dbReference>
<dbReference type="OrthoDB" id="1166041at2759"/>
<feature type="compositionally biased region" description="Pro residues" evidence="6">
    <location>
        <begin position="670"/>
        <end position="679"/>
    </location>
</feature>
<evidence type="ECO:0000256" key="2">
    <source>
        <dbReference type="ARBA" id="ARBA00022473"/>
    </source>
</evidence>
<evidence type="ECO:0000256" key="3">
    <source>
        <dbReference type="ARBA" id="ARBA00022782"/>
    </source>
</evidence>
<gene>
    <name evidence="7" type="ORF">FH972_006500</name>
</gene>
<feature type="region of interest" description="Disordered" evidence="6">
    <location>
        <begin position="659"/>
        <end position="692"/>
    </location>
</feature>
<evidence type="ECO:0000256" key="4">
    <source>
        <dbReference type="ARBA" id="ARBA00023089"/>
    </source>
</evidence>
<name>A0A5N6QSG7_9ROSI</name>
<organism evidence="7 8">
    <name type="scientific">Carpinus fangiana</name>
    <dbReference type="NCBI Taxonomy" id="176857"/>
    <lineage>
        <taxon>Eukaryota</taxon>
        <taxon>Viridiplantae</taxon>
        <taxon>Streptophyta</taxon>
        <taxon>Embryophyta</taxon>
        <taxon>Tracheophyta</taxon>
        <taxon>Spermatophyta</taxon>
        <taxon>Magnoliopsida</taxon>
        <taxon>eudicotyledons</taxon>
        <taxon>Gunneridae</taxon>
        <taxon>Pentapetalae</taxon>
        <taxon>rosids</taxon>
        <taxon>fabids</taxon>
        <taxon>Fagales</taxon>
        <taxon>Betulaceae</taxon>
        <taxon>Carpinus</taxon>
    </lineage>
</organism>
<dbReference type="Proteomes" id="UP000327013">
    <property type="component" value="Chromosome 2"/>
</dbReference>
<sequence>MLSTLGKVSAEVAADLQSAQPKKQNLCKTFNLLKTHAAAVANFTLQWQDLEDHFLSIHNSIQAKLQELGAEKTQLATTLQYQADFQQTLFSPVLLSQVKSEETQINSEEIQLIPTLQSEAKSQETQFNSTETQLTTTLPCQDKGKEIQSPTEETELTPTIEIQFSTETQLIPTLKSQAKSKETQSTILQSQAKTEEPVPENPSVNRIPIYDGKALLLYLNEHHLKEHESMRDGLYNALKVSVDSGKLVLEAMKWFFSLEKKKGDLDPEVAAVRRSCVLLLEELMRVKPVIKAEVREEAVKLALEWKEKLSVGMGNSWKIFGFLLLLSAFGLTGEFQSEEVLDLFVCVLQRKHAPELFQALGFADKASDFIQMLISQDKRLEAIRFIYAFEMVDKFPPVPLLKAHLKLAKKIAMSWRGKNNIKAQDEATGKEIAAIKAVIKCIDNYQLGSQLSPENLRNLIIHLTVKRKERNAAATASGPKAQLHQQSANKRTAPDNKTQLNQQNRNKRPRRYAAFKPPGFYAGQSAELLDPSAGTSAAAAMPNVSVGHSRQPAHHQPESSFTGQHARYLTPPAGQYSLARYSPDPPHSSLPAGRYGLLHSRSLTGGPFGLMSPTHTVQYEMADSIPGTARMSPSAGHYGSSVAANGSTGRIESAGTLTAMGYAPNSSPDRPIPYYPGHPPRPHGQYDRSVWL</sequence>
<feature type="region of interest" description="Disordered" evidence="6">
    <location>
        <begin position="175"/>
        <end position="204"/>
    </location>
</feature>
<proteinExistence type="inferred from homology"/>
<dbReference type="InterPro" id="IPR012474">
    <property type="entry name" value="Frigida"/>
</dbReference>
<feature type="region of interest" description="Disordered" evidence="6">
    <location>
        <begin position="471"/>
        <end position="517"/>
    </location>
</feature>
<keyword evidence="2 5" id="KW-0217">Developmental protein</keyword>
<evidence type="ECO:0000256" key="1">
    <source>
        <dbReference type="ARBA" id="ARBA00008956"/>
    </source>
</evidence>
<keyword evidence="4 5" id="KW-0287">Flowering</keyword>
<accession>A0A5N6QSG7</accession>
<evidence type="ECO:0000313" key="7">
    <source>
        <dbReference type="EMBL" id="KAE8010107.1"/>
    </source>
</evidence>
<keyword evidence="8" id="KW-1185">Reference proteome</keyword>
<feature type="region of interest" description="Disordered" evidence="6">
    <location>
        <begin position="544"/>
        <end position="568"/>
    </location>
</feature>
<reference evidence="7 8" key="1">
    <citation type="submission" date="2019-06" db="EMBL/GenBank/DDBJ databases">
        <title>A chromosomal-level reference genome of Carpinus fangiana (Coryloideae, Betulaceae).</title>
        <authorList>
            <person name="Yang X."/>
            <person name="Wang Z."/>
            <person name="Zhang L."/>
            <person name="Hao G."/>
            <person name="Liu J."/>
            <person name="Yang Y."/>
        </authorList>
    </citation>
    <scope>NUCLEOTIDE SEQUENCE [LARGE SCALE GENOMIC DNA]</scope>
    <source>
        <strain evidence="7">Cfa_2016G</strain>
        <tissue evidence="7">Leaf</tissue>
    </source>
</reference>
<feature type="compositionally biased region" description="Polar residues" evidence="6">
    <location>
        <begin position="483"/>
        <end position="504"/>
    </location>
</feature>